<dbReference type="OrthoDB" id="9905711at2759"/>
<organism evidence="8 9">
    <name type="scientific">Octodon degus</name>
    <name type="common">Degu</name>
    <name type="synonym">Sciurus degus</name>
    <dbReference type="NCBI Taxonomy" id="10160"/>
    <lineage>
        <taxon>Eukaryota</taxon>
        <taxon>Metazoa</taxon>
        <taxon>Chordata</taxon>
        <taxon>Craniata</taxon>
        <taxon>Vertebrata</taxon>
        <taxon>Euteleostomi</taxon>
        <taxon>Mammalia</taxon>
        <taxon>Eutheria</taxon>
        <taxon>Euarchontoglires</taxon>
        <taxon>Glires</taxon>
        <taxon>Rodentia</taxon>
        <taxon>Hystricomorpha</taxon>
        <taxon>Octodontidae</taxon>
        <taxon>Octodon</taxon>
    </lineage>
</organism>
<feature type="region of interest" description="Disordered" evidence="6">
    <location>
        <begin position="2128"/>
        <end position="2178"/>
    </location>
</feature>
<dbReference type="GO" id="GO:0003676">
    <property type="term" value="F:nucleic acid binding"/>
    <property type="evidence" value="ECO:0007669"/>
    <property type="project" value="InterPro"/>
</dbReference>
<evidence type="ECO:0000256" key="6">
    <source>
        <dbReference type="SAM" id="MobiDB-lite"/>
    </source>
</evidence>
<feature type="region of interest" description="Disordered" evidence="6">
    <location>
        <begin position="1952"/>
        <end position="2085"/>
    </location>
</feature>
<evidence type="ECO:0000256" key="4">
    <source>
        <dbReference type="PROSITE-ProRule" id="PRU00600"/>
    </source>
</evidence>
<evidence type="ECO:0000256" key="5">
    <source>
        <dbReference type="SAM" id="Coils"/>
    </source>
</evidence>
<feature type="compositionally biased region" description="Basic and acidic residues" evidence="6">
    <location>
        <begin position="79"/>
        <end position="97"/>
    </location>
</feature>
<feature type="compositionally biased region" description="Basic and acidic residues" evidence="6">
    <location>
        <begin position="235"/>
        <end position="248"/>
    </location>
</feature>
<evidence type="ECO:0000256" key="3">
    <source>
        <dbReference type="ARBA" id="ARBA00022833"/>
    </source>
</evidence>
<feature type="compositionally biased region" description="Polar residues" evidence="6">
    <location>
        <begin position="1405"/>
        <end position="1421"/>
    </location>
</feature>
<sequence>MQRSKGYCSYCRVTYNNLEQHLFSAQHRSVTRQSRQRLINNNSLMERFLQDVLRHHPSNYQDSSAQQEAPEHAASPEVIRLDEFSPEDREAEEKSSKSSESAEESRARPGASQSSAKEVYVRPSVIQKLERGQQQPLELNKIESGVRKINLVDIGQPSNNGQSVIRPPVICNAPASCAPGNSYARPVSESARALAESTRPVAESARPVAVTTRPVGTSASRIPIRLRSVSKRNPSKVDKTKQLDEGPTHHTLSCHPEIASVSHENPKESNKKSVRVNLNNKKDVKCQGQILSPASKFHEQKDTKSSVRVESSSKVTGNPVVKLNKPTVLPAKRISEGAIPKRRGKFPSQMGCTREEKLTVHNKPAVSKQKSSVITKVKCNRSSLQSASVPAGKAVQEYRWEEEQGGSEDGNYGSQGSEMSFDDDLFSPSPTDLSEVTAGKTNVSENTHTAVQYKSNKACDSKVNLEGECDDSLQVVANKSQVIVKEKSPPKAARISLVDESYDSSGSEMNFDCEDSAEPTDINPKQRNIDVIFPNGICTDLVDKSYGSGSSRGSAASVASHVSVVKETPVHVTEKKRHMKPHVCLVDKSYGSSYSESNSDSDGLPQAAGNHPQMTVTEGNQKGRPVQLKTKKCKPSSTKAHLACGASLEAVSPQPQRDAGRKKLLKKKNAGLVEMNCESHDPDMVFHADAQLVADESQVAVEVNAKTVDIDLENKSVQSSISDLSFESYDCLYQSANDELEGDLGEVNLKELNEAKSGGCSISELTFDSDSPLLSVTERSQLDVERLKEDLFNLEEESSESNSSGLTFDSDISTCSVVDQPQVAVFEEEPVDLENENDDSYVSEISFDSDIPLHSGNDQPEVAVKEVIIQEEEYIPLERKNAKPSGSEINLDSHTPLHSVTNPPKVAIKNLSSQILKHKENKPTDSELNMNHDTFHSTTGHFEDLNDSNFQKEECVHLENELDRASVSGTQLDSGASLPSTSDKPQVVVKNMWLQKEKQADFQGKSAESGVSEIKPNVPHPPAKEPQVSLKRKEKKKHIEKKVDQYDDSDLTWNCDDFLWSMPESPPPLTALQQGIIYLEDESPQNRVFEADVDIINSLHAVPDQTHLIFLEKKSADGKDKSHEPSDSKMSFSSVDCFQLLPEQYQKIINQINKWREEAAILKSRADAPSCSKAVHGFDVSLEFTSRPHTIAIQLVSVGEGGRVCLDSKGRIFSEMQLDSDLLLQAIIDQPYIAVNNSKKECEIDLCYSEGSCAFAASCQPEANQLRETERETSGQEIVDLKVERGADESTEIVHDSDILQPETSQTKVNQEVKLQEKYLDSEDKDAEPSSQINSDSNEPSQETITEAHHLGNGHVFLKGYEPDGSKLTYISSLPLDPLIQQQQNLEEEHANLEMDSCDPHPSASYDSNKPGQSVSGQLQKTDQEMSLKEGCIYPEDKNYKLVSFEGGYNSDVPVQFVIDPYVSDKEINVQADHNDLENQSYKAYCCEIDDSAIHLQSEVNVLEMVSNETSFQNKGLSDMEEKANEPSDFDMMHDSNVIFEIVVNSSQSSDGEADTSDIVFVREIASESECDREVISDPDVPLQLTPDPSQLTGCMNEESIQVGKHYCHFCGSELKYEAAYLSVTNQSSDTFTIINQKNDYIVLGELICQSCGQGPNFNITASDPSVFYQSQWTGQGFEGTSENTDSEVSLWKDPNSIGLNGMSLASSSASAVDYAESVIYLTADQERSLKLQGADLASSGDTSYSSQVDFQYNLLIQADAKQPQKAFKRKYPQRNVSFDKKEYHFYPNKSLFMIVHANNMNEGPVVIEDDTTKSELEALPPVSQGPQKIKDDDSESEPPMKRLRNGRCYGCPQNTIQKVLLVEETKPTPSNANQNTVSVETVSDSNYDAEEAEDDDDISIISHNLDCDCYLAVEFLKKNPQDSPVYSLSTHSTQTKCMKCALKKRKMAAEAEVSPKRQCLESDAKNEDDQVEIVEIPTSSTNTLELGEPSSTASAPPSSGTKRKKRASSSSPRKRKKTCAKQPRSVGKRRRYNRKKAPPKKAGGKPPKNPVIPGSGTSKSADTQNGRDGSSSARGNSTSTQVPDRKAFIATATYSLKQCGNNETCVVLESMENLNLCEAAKVSNFQLSPSNSGAKASRKSVTKKNYKSKSRKTPKKKKTTNVKESAPQSICKTEGLEEDQETEESVLLRTKANSIIKKYTLRYCIFLSPRYQSKTTFSAVNSKKKIPNGTGQKKKLKNSPVPPTRVKNQPRAIAGSSRKQLVLRSSRTSGRNKLVDKTYTYKQKIPILRREYNLRSSHCSPNGSRMMTRLSSKYT</sequence>
<keyword evidence="8" id="KW-1185">Reference proteome</keyword>
<feature type="region of interest" description="Disordered" evidence="6">
    <location>
        <begin position="999"/>
        <end position="1043"/>
    </location>
</feature>
<feature type="region of interest" description="Disordered" evidence="6">
    <location>
        <begin position="1818"/>
        <end position="1848"/>
    </location>
</feature>
<feature type="region of interest" description="Disordered" evidence="6">
    <location>
        <begin position="2297"/>
        <end position="2316"/>
    </location>
</feature>
<dbReference type="CTD" id="57683"/>
<dbReference type="InterPro" id="IPR006572">
    <property type="entry name" value="Znf_DBF"/>
</dbReference>
<feature type="region of interest" description="Disordered" evidence="6">
    <location>
        <begin position="228"/>
        <end position="253"/>
    </location>
</feature>
<feature type="region of interest" description="Disordered" evidence="6">
    <location>
        <begin position="2219"/>
        <end position="2269"/>
    </location>
</feature>
<dbReference type="FunCoup" id="A0A6P3EL16">
    <property type="interactions" value="15"/>
</dbReference>
<dbReference type="PANTHER" id="PTHR21639">
    <property type="entry name" value="DBF4-TYPE ZINC FINGER-CONTAINING PROTEIN 2"/>
    <property type="match status" value="1"/>
</dbReference>
<feature type="compositionally biased region" description="Low complexity" evidence="6">
    <location>
        <begin position="594"/>
        <end position="603"/>
    </location>
</feature>
<feature type="region of interest" description="Disordered" evidence="6">
    <location>
        <begin position="60"/>
        <end position="119"/>
    </location>
</feature>
<evidence type="ECO:0000259" key="7">
    <source>
        <dbReference type="PROSITE" id="PS51265"/>
    </source>
</evidence>
<dbReference type="Gene3D" id="6.10.250.3410">
    <property type="entry name" value="DBF zinc finger"/>
    <property type="match status" value="1"/>
</dbReference>
<feature type="compositionally biased region" description="Basic and acidic residues" evidence="6">
    <location>
        <begin position="1952"/>
        <end position="1969"/>
    </location>
</feature>
<dbReference type="GO" id="GO:0008270">
    <property type="term" value="F:zinc ion binding"/>
    <property type="evidence" value="ECO:0007669"/>
    <property type="project" value="UniProtKB-KW"/>
</dbReference>
<keyword evidence="5" id="KW-0175">Coiled coil</keyword>
<feature type="region of interest" description="Disordered" evidence="6">
    <location>
        <begin position="1395"/>
        <end position="1422"/>
    </location>
</feature>
<feature type="compositionally biased region" description="Basic residues" evidence="6">
    <location>
        <begin position="1030"/>
        <end position="1040"/>
    </location>
</feature>
<dbReference type="RefSeq" id="XP_004626784.1">
    <property type="nucleotide sequence ID" value="XM_004626727.1"/>
</dbReference>
<dbReference type="InterPro" id="IPR038890">
    <property type="entry name" value="ZDBF2"/>
</dbReference>
<feature type="compositionally biased region" description="Polar residues" evidence="6">
    <location>
        <begin position="428"/>
        <end position="441"/>
    </location>
</feature>
<evidence type="ECO:0000313" key="8">
    <source>
        <dbReference type="Proteomes" id="UP000515203"/>
    </source>
</evidence>
<dbReference type="GO" id="GO:0071514">
    <property type="term" value="P:genomic imprinting"/>
    <property type="evidence" value="ECO:0007669"/>
    <property type="project" value="TreeGrafter"/>
</dbReference>
<reference evidence="9" key="1">
    <citation type="submission" date="2025-08" db="UniProtKB">
        <authorList>
            <consortium name="RefSeq"/>
        </authorList>
    </citation>
    <scope>IDENTIFICATION</scope>
</reference>
<feature type="compositionally biased region" description="Basic residues" evidence="6">
    <location>
        <begin position="2223"/>
        <end position="2238"/>
    </location>
</feature>
<feature type="compositionally biased region" description="Polar residues" evidence="6">
    <location>
        <begin position="887"/>
        <end position="902"/>
    </location>
</feature>
<dbReference type="PANTHER" id="PTHR21639:SF5">
    <property type="entry name" value="DBF4-TYPE ZINC FINGER-CONTAINING PROTEIN 2"/>
    <property type="match status" value="1"/>
</dbReference>
<accession>A0A6P3EL16</accession>
<feature type="compositionally biased region" description="Basic residues" evidence="6">
    <location>
        <begin position="2002"/>
        <end position="2020"/>
    </location>
</feature>
<feature type="region of interest" description="Disordered" evidence="6">
    <location>
        <begin position="400"/>
        <end position="441"/>
    </location>
</feature>
<dbReference type="Proteomes" id="UP000515203">
    <property type="component" value="Unplaced"/>
</dbReference>
<dbReference type="InParanoid" id="A0A6P3EL16"/>
<proteinExistence type="predicted"/>
<name>A0A6P3EL16_OCTDE</name>
<feature type="compositionally biased region" description="Basic residues" evidence="6">
    <location>
        <begin position="2027"/>
        <end position="2044"/>
    </location>
</feature>
<feature type="compositionally biased region" description="Polar residues" evidence="6">
    <location>
        <begin position="2056"/>
        <end position="2083"/>
    </location>
</feature>
<evidence type="ECO:0000256" key="1">
    <source>
        <dbReference type="ARBA" id="ARBA00022723"/>
    </source>
</evidence>
<feature type="compositionally biased region" description="Basic residues" evidence="6">
    <location>
        <begin position="2137"/>
        <end position="2161"/>
    </location>
</feature>
<keyword evidence="1" id="KW-0479">Metal-binding</keyword>
<gene>
    <name evidence="9" type="primary">Zdbf2</name>
</gene>
<feature type="domain" description="DBF4-type" evidence="7">
    <location>
        <begin position="1"/>
        <end position="51"/>
    </location>
</feature>
<feature type="region of interest" description="Disordered" evidence="6">
    <location>
        <begin position="594"/>
        <end position="632"/>
    </location>
</feature>
<feature type="compositionally biased region" description="Low complexity" evidence="6">
    <location>
        <begin position="1990"/>
        <end position="2001"/>
    </location>
</feature>
<protein>
    <submittedName>
        <fullName evidence="9">DBF4-type zinc finger-containing protein 2</fullName>
    </submittedName>
</protein>
<dbReference type="GeneID" id="101590543"/>
<feature type="region of interest" description="Disordered" evidence="6">
    <location>
        <begin position="1321"/>
        <end position="1344"/>
    </location>
</feature>
<feature type="coiled-coil region" evidence="5">
    <location>
        <begin position="777"/>
        <end position="804"/>
    </location>
</feature>
<dbReference type="InterPro" id="IPR038545">
    <property type="entry name" value="Znf_DBF_sf"/>
</dbReference>
<feature type="region of interest" description="Disordered" evidence="6">
    <location>
        <begin position="881"/>
        <end position="902"/>
    </location>
</feature>
<keyword evidence="2 4" id="KW-0863">Zinc-finger</keyword>
<keyword evidence="3" id="KW-0862">Zinc</keyword>
<dbReference type="Pfam" id="PF07535">
    <property type="entry name" value="zf-DBF"/>
    <property type="match status" value="1"/>
</dbReference>
<dbReference type="PROSITE" id="PS51265">
    <property type="entry name" value="ZF_DBF4"/>
    <property type="match status" value="1"/>
</dbReference>
<evidence type="ECO:0000256" key="2">
    <source>
        <dbReference type="ARBA" id="ARBA00022771"/>
    </source>
</evidence>
<feature type="compositionally biased region" description="Polar residues" evidence="6">
    <location>
        <begin position="2258"/>
        <end position="2269"/>
    </location>
</feature>
<evidence type="ECO:0000313" key="9">
    <source>
        <dbReference type="RefSeq" id="XP_004626784.1"/>
    </source>
</evidence>
<feature type="compositionally biased region" description="Polar residues" evidence="6">
    <location>
        <begin position="1329"/>
        <end position="1344"/>
    </location>
</feature>